<dbReference type="Proteomes" id="UP001162164">
    <property type="component" value="Unassembled WGS sequence"/>
</dbReference>
<dbReference type="InterPro" id="IPR000313">
    <property type="entry name" value="PWWP_dom"/>
</dbReference>
<dbReference type="SMART" id="SM00293">
    <property type="entry name" value="PWWP"/>
    <property type="match status" value="1"/>
</dbReference>
<keyword evidence="1" id="KW-0479">Metal-binding</keyword>
<evidence type="ECO:0000313" key="8">
    <source>
        <dbReference type="Proteomes" id="UP001162164"/>
    </source>
</evidence>
<reference evidence="7" key="1">
    <citation type="journal article" date="2023" name="Insect Mol. Biol.">
        <title>Genome sequencing provides insights into the evolution of gene families encoding plant cell wall-degrading enzymes in longhorned beetles.</title>
        <authorList>
            <person name="Shin N.R."/>
            <person name="Okamura Y."/>
            <person name="Kirsch R."/>
            <person name="Pauchet Y."/>
        </authorList>
    </citation>
    <scope>NUCLEOTIDE SEQUENCE</scope>
    <source>
        <strain evidence="7">MMC_N1</strain>
    </source>
</reference>
<dbReference type="PANTHER" id="PTHR15999:SF2">
    <property type="entry name" value="ZINC FINGER CW-TYPE PWWP DOMAIN PROTEIN 1"/>
    <property type="match status" value="1"/>
</dbReference>
<accession>A0ABQ9JWL6</accession>
<dbReference type="InterPro" id="IPR042778">
    <property type="entry name" value="ZCWPW1/ZCWPW2"/>
</dbReference>
<dbReference type="PROSITE" id="PS50812">
    <property type="entry name" value="PWWP"/>
    <property type="match status" value="1"/>
</dbReference>
<evidence type="ECO:0000313" key="7">
    <source>
        <dbReference type="EMBL" id="KAJ8982423.1"/>
    </source>
</evidence>
<name>A0ABQ9JWL6_9CUCU</name>
<evidence type="ECO:0000259" key="6">
    <source>
        <dbReference type="PROSITE" id="PS51050"/>
    </source>
</evidence>
<evidence type="ECO:0000256" key="3">
    <source>
        <dbReference type="ARBA" id="ARBA00022833"/>
    </source>
</evidence>
<sequence>MALIHESRNVGLYALCDICDKARYLPHIKDPLDLPDKWYCAFNPDEAHNKCSDPEELYEDEDYLINNLYNAGSIVWAKMDGYPWWPSMVDDDPVCESYFWLEGNSMTPTWYHVTFFDSAEVSRAWLRPSCIKPFKINVHNAYFRTSETNKYKSRVDIALQQACDAIELPLLDRLKKYSFICRYKKPLKSSKMTQGVVGKRKQKKQRQTKSSLLKNQQKKNIEIAHTSKDEDFNDFSFSFNDPDLLRTEKYTQEWDILLNDKETFQDLNTTNGFYFTTSARYYGNFSILYKTEVVKWGLFSLLNQAY</sequence>
<comment type="caution">
    <text evidence="7">The sequence shown here is derived from an EMBL/GenBank/DDBJ whole genome shotgun (WGS) entry which is preliminary data.</text>
</comment>
<dbReference type="Pfam" id="PF07496">
    <property type="entry name" value="zf-CW"/>
    <property type="match status" value="1"/>
</dbReference>
<feature type="domain" description="CW-type" evidence="6">
    <location>
        <begin position="7"/>
        <end position="59"/>
    </location>
</feature>
<keyword evidence="3" id="KW-0862">Zinc</keyword>
<feature type="domain" description="PWWP" evidence="5">
    <location>
        <begin position="71"/>
        <end position="126"/>
    </location>
</feature>
<dbReference type="SUPFAM" id="SSF63748">
    <property type="entry name" value="Tudor/PWWP/MBT"/>
    <property type="match status" value="1"/>
</dbReference>
<dbReference type="PANTHER" id="PTHR15999">
    <property type="entry name" value="ZINC FINGER CW-TYPE PWWP DOMAIN PROTEIN 1"/>
    <property type="match status" value="1"/>
</dbReference>
<evidence type="ECO:0000256" key="4">
    <source>
        <dbReference type="SAM" id="MobiDB-lite"/>
    </source>
</evidence>
<evidence type="ECO:0008006" key="9">
    <source>
        <dbReference type="Google" id="ProtNLM"/>
    </source>
</evidence>
<dbReference type="EMBL" id="JAPWTJ010000124">
    <property type="protein sequence ID" value="KAJ8982423.1"/>
    <property type="molecule type" value="Genomic_DNA"/>
</dbReference>
<feature type="region of interest" description="Disordered" evidence="4">
    <location>
        <begin position="192"/>
        <end position="213"/>
    </location>
</feature>
<proteinExistence type="predicted"/>
<dbReference type="Gene3D" id="2.30.30.140">
    <property type="match status" value="1"/>
</dbReference>
<keyword evidence="8" id="KW-1185">Reference proteome</keyword>
<dbReference type="InterPro" id="IPR011124">
    <property type="entry name" value="Znf_CW"/>
</dbReference>
<keyword evidence="2" id="KW-0863">Zinc-finger</keyword>
<organism evidence="7 8">
    <name type="scientific">Molorchus minor</name>
    <dbReference type="NCBI Taxonomy" id="1323400"/>
    <lineage>
        <taxon>Eukaryota</taxon>
        <taxon>Metazoa</taxon>
        <taxon>Ecdysozoa</taxon>
        <taxon>Arthropoda</taxon>
        <taxon>Hexapoda</taxon>
        <taxon>Insecta</taxon>
        <taxon>Pterygota</taxon>
        <taxon>Neoptera</taxon>
        <taxon>Endopterygota</taxon>
        <taxon>Coleoptera</taxon>
        <taxon>Polyphaga</taxon>
        <taxon>Cucujiformia</taxon>
        <taxon>Chrysomeloidea</taxon>
        <taxon>Cerambycidae</taxon>
        <taxon>Lamiinae</taxon>
        <taxon>Monochamini</taxon>
        <taxon>Molorchus</taxon>
    </lineage>
</organism>
<dbReference type="Gene3D" id="3.30.40.100">
    <property type="match status" value="1"/>
</dbReference>
<protein>
    <recommendedName>
        <fullName evidence="9">Zinc finger CW-type PWWP domain protein 1</fullName>
    </recommendedName>
</protein>
<dbReference type="PROSITE" id="PS51050">
    <property type="entry name" value="ZF_CW"/>
    <property type="match status" value="1"/>
</dbReference>
<dbReference type="CDD" id="cd20145">
    <property type="entry name" value="PWWP_ZCWPW1"/>
    <property type="match status" value="1"/>
</dbReference>
<evidence type="ECO:0000256" key="2">
    <source>
        <dbReference type="ARBA" id="ARBA00022771"/>
    </source>
</evidence>
<evidence type="ECO:0000256" key="1">
    <source>
        <dbReference type="ARBA" id="ARBA00022723"/>
    </source>
</evidence>
<evidence type="ECO:0000259" key="5">
    <source>
        <dbReference type="PROSITE" id="PS50812"/>
    </source>
</evidence>
<dbReference type="Pfam" id="PF00855">
    <property type="entry name" value="PWWP"/>
    <property type="match status" value="1"/>
</dbReference>
<gene>
    <name evidence="7" type="ORF">NQ317_007771</name>
</gene>
<feature type="compositionally biased region" description="Basic residues" evidence="4">
    <location>
        <begin position="198"/>
        <end position="207"/>
    </location>
</feature>